<dbReference type="NCBIfam" id="TIGR01869">
    <property type="entry name" value="casC_Cse4"/>
    <property type="match status" value="1"/>
</dbReference>
<dbReference type="GeneID" id="96288115"/>
<dbReference type="EMBL" id="BMUU01000001">
    <property type="protein sequence ID" value="GGY13215.1"/>
    <property type="molecule type" value="Genomic_DNA"/>
</dbReference>
<protein>
    <submittedName>
        <fullName evidence="1">Type I-E CRISPR-associated protein Cas7/Cse4/CasC</fullName>
    </submittedName>
</protein>
<comment type="caution">
    <text evidence="1">The sequence shown here is derived from an EMBL/GenBank/DDBJ whole genome shotgun (WGS) entry which is preliminary data.</text>
</comment>
<dbReference type="RefSeq" id="WP_190025744.1">
    <property type="nucleotide sequence ID" value="NZ_BMUU01000001.1"/>
</dbReference>
<reference evidence="2" key="1">
    <citation type="journal article" date="2019" name="Int. J. Syst. Evol. Microbiol.">
        <title>The Global Catalogue of Microorganisms (GCM) 10K type strain sequencing project: providing services to taxonomists for standard genome sequencing and annotation.</title>
        <authorList>
            <consortium name="The Broad Institute Genomics Platform"/>
            <consortium name="The Broad Institute Genome Sequencing Center for Infectious Disease"/>
            <person name="Wu L."/>
            <person name="Ma J."/>
        </authorList>
    </citation>
    <scope>NUCLEOTIDE SEQUENCE [LARGE SCALE GENOMIC DNA]</scope>
    <source>
        <strain evidence="2">JCM 4594</strain>
    </source>
</reference>
<proteinExistence type="predicted"/>
<sequence length="400" mass="42174">MSIYIDANIVHSYPLSNLNRDEFGSPKIAYVGGVERSRVSSACIKRGCRLTVEDVLGDKALRTRRVPAEVAAELTARGWSEEEATAAGQAVTLAAGVKGLSIAEETGTTSVMLYLPAAGITALADLVEANRDTVAAAAHKARADADAEGAKGKTAAKTKAPKLDKETAKRIKAVQEQVRAVLATRNASIAAFGRMLANTPEVTVDGAIAVAHAVTAHATEEQGDFFTAVDDVPGESGSAHMGHGAYTAGVFHRFATVNVTEQLRNLDGDQETAEELTRVFLREFAVHVPNAKKNSTAPFTPPALVYFTVRTDQPVSLAGAFEAPVTADQTSGWIAPSVTRLDQHTGATNSFYGTKHLLLAAHSGTAANLPTVTHLGRHIPLIEDLVNATVTAAFTQDNDQ</sequence>
<dbReference type="Pfam" id="PF09344">
    <property type="entry name" value="Cas_CT1975"/>
    <property type="match status" value="1"/>
</dbReference>
<evidence type="ECO:0000313" key="2">
    <source>
        <dbReference type="Proteomes" id="UP000600946"/>
    </source>
</evidence>
<gene>
    <name evidence="1" type="ORF">GCM10010326_00530</name>
</gene>
<dbReference type="Proteomes" id="UP000600946">
    <property type="component" value="Unassembled WGS sequence"/>
</dbReference>
<evidence type="ECO:0000313" key="1">
    <source>
        <dbReference type="EMBL" id="GGY13215.1"/>
    </source>
</evidence>
<organism evidence="1 2">
    <name type="scientific">Streptomyces xanthochromogenes</name>
    <dbReference type="NCBI Taxonomy" id="67384"/>
    <lineage>
        <taxon>Bacteria</taxon>
        <taxon>Bacillati</taxon>
        <taxon>Actinomycetota</taxon>
        <taxon>Actinomycetes</taxon>
        <taxon>Kitasatosporales</taxon>
        <taxon>Streptomycetaceae</taxon>
        <taxon>Streptomyces</taxon>
    </lineage>
</organism>
<keyword evidence="2" id="KW-1185">Reference proteome</keyword>
<dbReference type="InterPro" id="IPR010148">
    <property type="entry name" value="CRISPR-assoc_prot_CT1975"/>
</dbReference>
<accession>A0ABQ2ZD85</accession>
<name>A0ABQ2ZD85_9ACTN</name>